<gene>
    <name evidence="2" type="ORF">SAMN05421854_1011317</name>
</gene>
<evidence type="ECO:0000313" key="2">
    <source>
        <dbReference type="EMBL" id="SFO28002.1"/>
    </source>
</evidence>
<feature type="compositionally biased region" description="Basic residues" evidence="1">
    <location>
        <begin position="54"/>
        <end position="69"/>
    </location>
</feature>
<dbReference type="AlphaFoldDB" id="A0A1I5FW74"/>
<name>A0A1I5FW74_9PSEU</name>
<accession>A0A1I5FW74</accession>
<proteinExistence type="predicted"/>
<dbReference type="Proteomes" id="UP000199137">
    <property type="component" value="Unassembled WGS sequence"/>
</dbReference>
<feature type="region of interest" description="Disordered" evidence="1">
    <location>
        <begin position="48"/>
        <end position="71"/>
    </location>
</feature>
<organism evidence="2 3">
    <name type="scientific">Amycolatopsis rubida</name>
    <dbReference type="NCBI Taxonomy" id="112413"/>
    <lineage>
        <taxon>Bacteria</taxon>
        <taxon>Bacillati</taxon>
        <taxon>Actinomycetota</taxon>
        <taxon>Actinomycetes</taxon>
        <taxon>Pseudonocardiales</taxon>
        <taxon>Pseudonocardiaceae</taxon>
        <taxon>Amycolatopsis</taxon>
    </lineage>
</organism>
<reference evidence="2 3" key="1">
    <citation type="submission" date="2016-10" db="EMBL/GenBank/DDBJ databases">
        <authorList>
            <person name="de Groot N.N."/>
        </authorList>
    </citation>
    <scope>NUCLEOTIDE SEQUENCE [LARGE SCALE GENOMIC DNA]</scope>
    <source>
        <strain evidence="2 3">DSM 44637</strain>
    </source>
</reference>
<evidence type="ECO:0000256" key="1">
    <source>
        <dbReference type="SAM" id="MobiDB-lite"/>
    </source>
</evidence>
<protein>
    <submittedName>
        <fullName evidence="2">Uncharacterized protein</fullName>
    </submittedName>
</protein>
<dbReference type="EMBL" id="FOWC01000001">
    <property type="protein sequence ID" value="SFO28002.1"/>
    <property type="molecule type" value="Genomic_DNA"/>
</dbReference>
<evidence type="ECO:0000313" key="3">
    <source>
        <dbReference type="Proteomes" id="UP000199137"/>
    </source>
</evidence>
<dbReference type="RefSeq" id="WP_143132387.1">
    <property type="nucleotide sequence ID" value="NZ_FOWC01000001.1"/>
</dbReference>
<sequence>MPGLSANVGWPSPPTTRRHRVASLAKPFTRLDLVSPSLPTPRVVSGSVRVAGAARHRSAKKRTPAHSRRPGAIAERRTVGYLSAVPIADASEAIDPPVSPAASRSGTVLCHLAVSAAAPVRPAARRRAVAVCGPAVPPAESVDVPVRAFVS</sequence>